<dbReference type="EMBL" id="JAVDRF010000004">
    <property type="protein sequence ID" value="MDR6536619.1"/>
    <property type="molecule type" value="Genomic_DNA"/>
</dbReference>
<sequence length="161" mass="16787">MATHTSTATHGAQRASDEFGRWSLRLRRLAAAVPRPRSQPRAAGKPASADELDEAHWPAALASENASPAPGDWLFPSFFLCMAVAALPLVGARWTMGAGTLTWHAVEGVVLLALPVILPLPFLFAGCVVALALHPTSRTPAASGFFCVGLGIGLAALHAFA</sequence>
<organism evidence="3 4">
    <name type="scientific">Variovorax soli</name>
    <dbReference type="NCBI Taxonomy" id="376815"/>
    <lineage>
        <taxon>Bacteria</taxon>
        <taxon>Pseudomonadati</taxon>
        <taxon>Pseudomonadota</taxon>
        <taxon>Betaproteobacteria</taxon>
        <taxon>Burkholderiales</taxon>
        <taxon>Comamonadaceae</taxon>
        <taxon>Variovorax</taxon>
    </lineage>
</organism>
<keyword evidence="2" id="KW-1133">Transmembrane helix</keyword>
<gene>
    <name evidence="3" type="ORF">J2739_002392</name>
</gene>
<feature type="transmembrane region" description="Helical" evidence="2">
    <location>
        <begin position="73"/>
        <end position="96"/>
    </location>
</feature>
<feature type="transmembrane region" description="Helical" evidence="2">
    <location>
        <begin position="139"/>
        <end position="160"/>
    </location>
</feature>
<comment type="caution">
    <text evidence="3">The sequence shown here is derived from an EMBL/GenBank/DDBJ whole genome shotgun (WGS) entry which is preliminary data.</text>
</comment>
<dbReference type="RefSeq" id="WP_309901793.1">
    <property type="nucleotide sequence ID" value="NZ_JAVDRF010000004.1"/>
</dbReference>
<evidence type="ECO:0000313" key="3">
    <source>
        <dbReference type="EMBL" id="MDR6536619.1"/>
    </source>
</evidence>
<keyword evidence="2" id="KW-0812">Transmembrane</keyword>
<keyword evidence="2" id="KW-0472">Membrane</keyword>
<feature type="transmembrane region" description="Helical" evidence="2">
    <location>
        <begin position="108"/>
        <end position="133"/>
    </location>
</feature>
<evidence type="ECO:0000256" key="2">
    <source>
        <dbReference type="SAM" id="Phobius"/>
    </source>
</evidence>
<accession>A0ABU1NDT2</accession>
<keyword evidence="4" id="KW-1185">Reference proteome</keyword>
<evidence type="ECO:0000256" key="1">
    <source>
        <dbReference type="SAM" id="MobiDB-lite"/>
    </source>
</evidence>
<protein>
    <submittedName>
        <fullName evidence="3">Uncharacterized protein</fullName>
    </submittedName>
</protein>
<name>A0ABU1NDT2_9BURK</name>
<reference evidence="3 4" key="1">
    <citation type="submission" date="2023-07" db="EMBL/GenBank/DDBJ databases">
        <title>Sorghum-associated microbial communities from plants grown in Nebraska, USA.</title>
        <authorList>
            <person name="Schachtman D."/>
        </authorList>
    </citation>
    <scope>NUCLEOTIDE SEQUENCE [LARGE SCALE GENOMIC DNA]</scope>
    <source>
        <strain evidence="3 4">DS1781</strain>
    </source>
</reference>
<feature type="region of interest" description="Disordered" evidence="1">
    <location>
        <begin position="30"/>
        <end position="50"/>
    </location>
</feature>
<proteinExistence type="predicted"/>
<dbReference type="Proteomes" id="UP001184230">
    <property type="component" value="Unassembled WGS sequence"/>
</dbReference>
<evidence type="ECO:0000313" key="4">
    <source>
        <dbReference type="Proteomes" id="UP001184230"/>
    </source>
</evidence>